<feature type="transmembrane region" description="Helical" evidence="7">
    <location>
        <begin position="283"/>
        <end position="307"/>
    </location>
</feature>
<dbReference type="Pfam" id="PF02653">
    <property type="entry name" value="BPD_transp_2"/>
    <property type="match status" value="1"/>
</dbReference>
<evidence type="ECO:0000256" key="6">
    <source>
        <dbReference type="SAM" id="MobiDB-lite"/>
    </source>
</evidence>
<organism evidence="8 9">
    <name type="scientific">Kineococcus gynurae</name>
    <dbReference type="NCBI Taxonomy" id="452979"/>
    <lineage>
        <taxon>Bacteria</taxon>
        <taxon>Bacillati</taxon>
        <taxon>Actinomycetota</taxon>
        <taxon>Actinomycetes</taxon>
        <taxon>Kineosporiales</taxon>
        <taxon>Kineosporiaceae</taxon>
        <taxon>Kineococcus</taxon>
    </lineage>
</organism>
<keyword evidence="2" id="KW-1003">Cell membrane</keyword>
<feature type="transmembrane region" description="Helical" evidence="7">
    <location>
        <begin position="140"/>
        <end position="158"/>
    </location>
</feature>
<keyword evidence="3 7" id="KW-0812">Transmembrane</keyword>
<evidence type="ECO:0000256" key="3">
    <source>
        <dbReference type="ARBA" id="ARBA00022692"/>
    </source>
</evidence>
<dbReference type="EMBL" id="JBHMDM010000007">
    <property type="protein sequence ID" value="MFB9377776.1"/>
    <property type="molecule type" value="Genomic_DNA"/>
</dbReference>
<comment type="caution">
    <text evidence="8">The sequence shown here is derived from an EMBL/GenBank/DDBJ whole genome shotgun (WGS) entry which is preliminary data.</text>
</comment>
<reference evidence="8 9" key="1">
    <citation type="submission" date="2024-09" db="EMBL/GenBank/DDBJ databases">
        <authorList>
            <person name="Sun Q."/>
            <person name="Mori K."/>
        </authorList>
    </citation>
    <scope>NUCLEOTIDE SEQUENCE [LARGE SCALE GENOMIC DNA]</scope>
    <source>
        <strain evidence="8 9">TISTR 1856</strain>
    </source>
</reference>
<feature type="transmembrane region" description="Helical" evidence="7">
    <location>
        <begin position="81"/>
        <end position="98"/>
    </location>
</feature>
<feature type="compositionally biased region" description="Basic and acidic residues" evidence="6">
    <location>
        <begin position="348"/>
        <end position="363"/>
    </location>
</feature>
<dbReference type="PANTHER" id="PTHR32196">
    <property type="entry name" value="ABC TRANSPORTER PERMEASE PROTEIN YPHD-RELATED-RELATED"/>
    <property type="match status" value="1"/>
</dbReference>
<evidence type="ECO:0000256" key="2">
    <source>
        <dbReference type="ARBA" id="ARBA00022475"/>
    </source>
</evidence>
<evidence type="ECO:0000313" key="9">
    <source>
        <dbReference type="Proteomes" id="UP001589748"/>
    </source>
</evidence>
<evidence type="ECO:0000256" key="5">
    <source>
        <dbReference type="ARBA" id="ARBA00023136"/>
    </source>
</evidence>
<feature type="transmembrane region" description="Helical" evidence="7">
    <location>
        <begin position="230"/>
        <end position="250"/>
    </location>
</feature>
<feature type="transmembrane region" description="Helical" evidence="7">
    <location>
        <begin position="256"/>
        <end position="276"/>
    </location>
</feature>
<accession>A0ABV5LUK8</accession>
<keyword evidence="4 7" id="KW-1133">Transmembrane helix</keyword>
<dbReference type="InterPro" id="IPR001851">
    <property type="entry name" value="ABC_transp_permease"/>
</dbReference>
<name>A0ABV5LUK8_9ACTN</name>
<feature type="region of interest" description="Disordered" evidence="6">
    <location>
        <begin position="334"/>
        <end position="363"/>
    </location>
</feature>
<evidence type="ECO:0000256" key="4">
    <source>
        <dbReference type="ARBA" id="ARBA00022989"/>
    </source>
</evidence>
<proteinExistence type="predicted"/>
<protein>
    <submittedName>
        <fullName evidence="8">ABC transporter permease</fullName>
    </submittedName>
</protein>
<gene>
    <name evidence="8" type="ORF">ACFFVI_12440</name>
</gene>
<dbReference type="RefSeq" id="WP_380137882.1">
    <property type="nucleotide sequence ID" value="NZ_JBHLUI010000008.1"/>
</dbReference>
<evidence type="ECO:0000256" key="1">
    <source>
        <dbReference type="ARBA" id="ARBA00004651"/>
    </source>
</evidence>
<dbReference type="CDD" id="cd06579">
    <property type="entry name" value="TM_PBP1_transp_AraH_like"/>
    <property type="match status" value="1"/>
</dbReference>
<keyword evidence="5 7" id="KW-0472">Membrane</keyword>
<evidence type="ECO:0000256" key="7">
    <source>
        <dbReference type="SAM" id="Phobius"/>
    </source>
</evidence>
<dbReference type="PANTHER" id="PTHR32196:SF19">
    <property type="entry name" value="GALACTOFURANOSE TRANSPORTER PERMEASE PROTEIN YTFT"/>
    <property type="match status" value="1"/>
</dbReference>
<feature type="transmembrane region" description="Helical" evidence="7">
    <location>
        <begin position="178"/>
        <end position="199"/>
    </location>
</feature>
<feature type="transmembrane region" description="Helical" evidence="7">
    <location>
        <begin position="110"/>
        <end position="133"/>
    </location>
</feature>
<sequence length="363" mass="36984">MNASAPVSTVRRVSGHALFWPTLALVVLLVACSVTSPGFADVSVRDGALVGQPVDILRNSVTPLLLALGMCLVIATGGIDLSVGAVMAISLAVSLTYLQGSADAGNPLTVLSAVVLGLLLGVAVGSFNGVLVTVLGVQPFIATMILMVAGRGIAMLITKGQITTVTSPPFKALGAGSVLGLPTAVVIGAVVFAVVALVVRRSALGMLLEAIGINREAARLSGVRSRRTTFTVYVLAGGLAALAGIVYGAPTMAADANNIGLFFELNAIVVVVLGGTRLDGGRFYLSGLVVGALLLTTIERAVIIFQLPSTTTNLFKAAVLIAICVAASPRAKQWLGGRRRPPSTPGSDPRRISAPDPAKEMSA</sequence>
<comment type="subcellular location">
    <subcellularLocation>
        <location evidence="1">Cell membrane</location>
        <topology evidence="1">Multi-pass membrane protein</topology>
    </subcellularLocation>
</comment>
<feature type="transmembrane region" description="Helical" evidence="7">
    <location>
        <begin position="56"/>
        <end position="74"/>
    </location>
</feature>
<evidence type="ECO:0000313" key="8">
    <source>
        <dbReference type="EMBL" id="MFB9377776.1"/>
    </source>
</evidence>
<dbReference type="Proteomes" id="UP001589748">
    <property type="component" value="Unassembled WGS sequence"/>
</dbReference>
<keyword evidence="9" id="KW-1185">Reference proteome</keyword>